<evidence type="ECO:0000313" key="1">
    <source>
        <dbReference type="EMBL" id="QFQ11750.1"/>
    </source>
</evidence>
<organism evidence="1 2">
    <name type="scientific">Pseudoprevotella muciniphila</name>
    <dbReference type="NCBI Taxonomy" id="2133944"/>
    <lineage>
        <taxon>Bacteria</taxon>
        <taxon>Pseudomonadati</taxon>
        <taxon>Bacteroidota</taxon>
        <taxon>Bacteroidia</taxon>
        <taxon>Bacteroidales</taxon>
        <taxon>Prevotellaceae</taxon>
        <taxon>Pseudoprevotella</taxon>
    </lineage>
</organism>
<evidence type="ECO:0000313" key="2">
    <source>
        <dbReference type="Proteomes" id="UP000249375"/>
    </source>
</evidence>
<gene>
    <name evidence="1" type="ORF">C7Y71_001200</name>
</gene>
<proteinExistence type="predicted"/>
<reference evidence="1 2" key="1">
    <citation type="submission" date="2018-11" db="EMBL/GenBank/DDBJ databases">
        <authorList>
            <person name="Na S.W."/>
            <person name="Baik M."/>
        </authorList>
    </citation>
    <scope>NUCLEOTIDE SEQUENCE [LARGE SCALE GENOMIC DNA]</scope>
    <source>
        <strain evidence="1 2">E39</strain>
    </source>
</reference>
<dbReference type="KEGG" id="alq:C7Y71_001200"/>
<dbReference type="RefSeq" id="WP_111897874.1">
    <property type="nucleotide sequence ID" value="NZ_CP033459.1"/>
</dbReference>
<keyword evidence="2" id="KW-1185">Reference proteome</keyword>
<sequence>MNTDDDILQGAAEDANVVSYIQDHLPAELKDKFSDEQLYYIIDVIAEYYAEKGIFDNDEDGYVDVNIDEVAEYVAQKAQKENFCTFSSDDLVAVVEAELDFEEQLEE</sequence>
<dbReference type="OrthoDB" id="1100675at2"/>
<name>A0A5P8E4C1_9BACT</name>
<accession>A0A5P8E4C1</accession>
<dbReference type="EMBL" id="CP033459">
    <property type="protein sequence ID" value="QFQ11750.1"/>
    <property type="molecule type" value="Genomic_DNA"/>
</dbReference>
<dbReference type="AlphaFoldDB" id="A0A5P8E4C1"/>
<protein>
    <submittedName>
        <fullName evidence="1">Uncharacterized protein</fullName>
    </submittedName>
</protein>
<dbReference type="Proteomes" id="UP000249375">
    <property type="component" value="Chromosome"/>
</dbReference>